<name>A0A2V0PD52_9CHLO</name>
<feature type="region of interest" description="Disordered" evidence="1">
    <location>
        <begin position="238"/>
        <end position="265"/>
    </location>
</feature>
<accession>A0A2V0PD52</accession>
<sequence>MRPRYRAYHSSARGPGGGLAAAGGLAYGVGGLALAAAAVAAAAVAYSSMAQRQRRRIGLSRAQWEAAVDDAGALVGFDALVSEIAQRGLEPEARADVWPFLLGVFSPDSTFAERRLQHALMVQQHQQLLLQCQALEAALRDCARADGDAGAPPGTPSPPPAAHLPAAAAAAMAQAQQSPRGGGGGGAAAGLPPPELPAQVVAFAEAHRIIVIDAVRTDFRRASVAAVYASDAPAAAAAPAATGPAPPGADDRPGPPPGAGSTLLGPAAPADPLLASWVSGWLSCHPGGVWGPVQRLWVSEAAAAVLEGSAHLAPEGRRQAARLIALLSAYAVYDPETGYCQG</sequence>
<dbReference type="PROSITE" id="PS50086">
    <property type="entry name" value="TBC_RABGAP"/>
    <property type="match status" value="1"/>
</dbReference>
<dbReference type="Proteomes" id="UP000247498">
    <property type="component" value="Unassembled WGS sequence"/>
</dbReference>
<proteinExistence type="predicted"/>
<comment type="caution">
    <text evidence="4">The sequence shown here is derived from an EMBL/GenBank/DDBJ whole genome shotgun (WGS) entry which is preliminary data.</text>
</comment>
<keyword evidence="2" id="KW-1133">Transmembrane helix</keyword>
<organism evidence="4 5">
    <name type="scientific">Raphidocelis subcapitata</name>
    <dbReference type="NCBI Taxonomy" id="307507"/>
    <lineage>
        <taxon>Eukaryota</taxon>
        <taxon>Viridiplantae</taxon>
        <taxon>Chlorophyta</taxon>
        <taxon>core chlorophytes</taxon>
        <taxon>Chlorophyceae</taxon>
        <taxon>CS clade</taxon>
        <taxon>Sphaeropleales</taxon>
        <taxon>Selenastraceae</taxon>
        <taxon>Raphidocelis</taxon>
    </lineage>
</organism>
<feature type="domain" description="Rab-GAP TBC" evidence="3">
    <location>
        <begin position="88"/>
        <end position="342"/>
    </location>
</feature>
<gene>
    <name evidence="4" type="ORF">Rsub_10206</name>
</gene>
<dbReference type="InterPro" id="IPR035969">
    <property type="entry name" value="Rab-GAP_TBC_sf"/>
</dbReference>
<dbReference type="STRING" id="307507.A0A2V0PD52"/>
<evidence type="ECO:0000313" key="5">
    <source>
        <dbReference type="Proteomes" id="UP000247498"/>
    </source>
</evidence>
<dbReference type="AlphaFoldDB" id="A0A2V0PD52"/>
<feature type="compositionally biased region" description="Pro residues" evidence="1">
    <location>
        <begin position="153"/>
        <end position="162"/>
    </location>
</feature>
<feature type="region of interest" description="Disordered" evidence="1">
    <location>
        <begin position="146"/>
        <end position="191"/>
    </location>
</feature>
<reference evidence="4 5" key="1">
    <citation type="journal article" date="2018" name="Sci. Rep.">
        <title>Raphidocelis subcapitata (=Pseudokirchneriella subcapitata) provides an insight into genome evolution and environmental adaptations in the Sphaeropleales.</title>
        <authorList>
            <person name="Suzuki S."/>
            <person name="Yamaguchi H."/>
            <person name="Nakajima N."/>
            <person name="Kawachi M."/>
        </authorList>
    </citation>
    <scope>NUCLEOTIDE SEQUENCE [LARGE SCALE GENOMIC DNA]</scope>
    <source>
        <strain evidence="4 5">NIES-35</strain>
    </source>
</reference>
<keyword evidence="2" id="KW-0472">Membrane</keyword>
<feature type="transmembrane region" description="Helical" evidence="2">
    <location>
        <begin position="20"/>
        <end position="46"/>
    </location>
</feature>
<dbReference type="EMBL" id="BDRX01000107">
    <property type="protein sequence ID" value="GBF97781.1"/>
    <property type="molecule type" value="Genomic_DNA"/>
</dbReference>
<evidence type="ECO:0000259" key="3">
    <source>
        <dbReference type="PROSITE" id="PS50086"/>
    </source>
</evidence>
<dbReference type="InParanoid" id="A0A2V0PD52"/>
<dbReference type="SUPFAM" id="SSF47923">
    <property type="entry name" value="Ypt/Rab-GAP domain of gyp1p"/>
    <property type="match status" value="1"/>
</dbReference>
<evidence type="ECO:0000313" key="4">
    <source>
        <dbReference type="EMBL" id="GBF97781.1"/>
    </source>
</evidence>
<evidence type="ECO:0000256" key="1">
    <source>
        <dbReference type="SAM" id="MobiDB-lite"/>
    </source>
</evidence>
<evidence type="ECO:0000256" key="2">
    <source>
        <dbReference type="SAM" id="Phobius"/>
    </source>
</evidence>
<keyword evidence="2" id="KW-0812">Transmembrane</keyword>
<dbReference type="InterPro" id="IPR000195">
    <property type="entry name" value="Rab-GAP-TBC_dom"/>
</dbReference>
<feature type="compositionally biased region" description="Low complexity" evidence="1">
    <location>
        <begin position="163"/>
        <end position="179"/>
    </location>
</feature>
<protein>
    <recommendedName>
        <fullName evidence="3">Rab-GAP TBC domain-containing protein</fullName>
    </recommendedName>
</protein>
<dbReference type="OrthoDB" id="10264062at2759"/>
<keyword evidence="5" id="KW-1185">Reference proteome</keyword>